<protein>
    <submittedName>
        <fullName evidence="1">Uncharacterized protein</fullName>
    </submittedName>
</protein>
<organism evidence="1 2">
    <name type="scientific">Legionella pneumophila</name>
    <dbReference type="NCBI Taxonomy" id="446"/>
    <lineage>
        <taxon>Bacteria</taxon>
        <taxon>Pseudomonadati</taxon>
        <taxon>Pseudomonadota</taxon>
        <taxon>Gammaproteobacteria</taxon>
        <taxon>Legionellales</taxon>
        <taxon>Legionellaceae</taxon>
        <taxon>Legionella</taxon>
    </lineage>
</organism>
<sequence length="241" mass="28126">MKNNRRFLKFYCIRDLHWPGSVRASFMYSSFGSITSTFFSSYVELRKKPVKFLLILLIALTLCDCGRSKETQFYLLTPIPPQKNSRNFYNHLQIGVDEVSTPDYMKKPQLMIHQTPHHLTLEEFNQWAGALDKNITLVLTTNLSTLMPGVVVQVSPWNNKFHPDYHLQVMISQFEIDIHGNSILRAEYLIYRKEELIHKGNAYYHIKVPLISIEALVQSMNTNLTHLTEEIARFFIKNTTK</sequence>
<dbReference type="OrthoDB" id="7063250at2"/>
<proteinExistence type="predicted"/>
<dbReference type="Pfam" id="PF03886">
    <property type="entry name" value="ABC_trans_aux"/>
    <property type="match status" value="1"/>
</dbReference>
<dbReference type="Gene3D" id="3.40.50.10610">
    <property type="entry name" value="ABC-type transport auxiliary lipoprotein component"/>
    <property type="match status" value="1"/>
</dbReference>
<reference evidence="1 2" key="1">
    <citation type="submission" date="2018-02" db="EMBL/GenBank/DDBJ databases">
        <title>Draft genome sequences of four Legionella pneumophila clinical strains isolated in Ontario.</title>
        <authorList>
            <person name="Fortuna A."/>
            <person name="Ramnarine R."/>
            <person name="Li A."/>
            <person name="Frantz C."/>
            <person name="Mallo G."/>
        </authorList>
    </citation>
    <scope>NUCLEOTIDE SEQUENCE [LARGE SCALE GENOMIC DNA]</scope>
    <source>
        <strain evidence="1 2">LG61</strain>
    </source>
</reference>
<dbReference type="AlphaFoldDB" id="A0A2S6F7M7"/>
<evidence type="ECO:0000313" key="2">
    <source>
        <dbReference type="Proteomes" id="UP000239239"/>
    </source>
</evidence>
<dbReference type="EMBL" id="PQWY01000002">
    <property type="protein sequence ID" value="PPK33437.1"/>
    <property type="molecule type" value="Genomic_DNA"/>
</dbReference>
<accession>A0A2S6F7M7</accession>
<dbReference type="Proteomes" id="UP000239239">
    <property type="component" value="Unassembled WGS sequence"/>
</dbReference>
<name>A0A2S6F7M7_LEGPN</name>
<comment type="caution">
    <text evidence="1">The sequence shown here is derived from an EMBL/GenBank/DDBJ whole genome shotgun (WGS) entry which is preliminary data.</text>
</comment>
<gene>
    <name evidence="1" type="ORF">C3928_01515</name>
</gene>
<evidence type="ECO:0000313" key="1">
    <source>
        <dbReference type="EMBL" id="PPK33437.1"/>
    </source>
</evidence>
<dbReference type="InterPro" id="IPR005586">
    <property type="entry name" value="ABC_trans_aux"/>
</dbReference>
<dbReference type="SUPFAM" id="SSF159594">
    <property type="entry name" value="XCC0632-like"/>
    <property type="match status" value="1"/>
</dbReference>